<name>A0ABQ3VU98_9CHLR</name>
<evidence type="ECO:0000313" key="3">
    <source>
        <dbReference type="EMBL" id="GHO89852.1"/>
    </source>
</evidence>
<dbReference type="PANTHER" id="PTHR42742:SF3">
    <property type="entry name" value="FRUCTOKINASE"/>
    <property type="match status" value="1"/>
</dbReference>
<dbReference type="CDD" id="cd07010">
    <property type="entry name" value="cupin_PMI_type_I_N_bac"/>
    <property type="match status" value="1"/>
</dbReference>
<dbReference type="Proteomes" id="UP000635565">
    <property type="component" value="Unassembled WGS sequence"/>
</dbReference>
<evidence type="ECO:0000256" key="2">
    <source>
        <dbReference type="ARBA" id="ARBA00022833"/>
    </source>
</evidence>
<dbReference type="SUPFAM" id="SSF51182">
    <property type="entry name" value="RmlC-like cupins"/>
    <property type="match status" value="1"/>
</dbReference>
<dbReference type="PANTHER" id="PTHR42742">
    <property type="entry name" value="TRANSCRIPTIONAL REPRESSOR MPRA"/>
    <property type="match status" value="1"/>
</dbReference>
<dbReference type="InterPro" id="IPR014710">
    <property type="entry name" value="RmlC-like_jellyroll"/>
</dbReference>
<proteinExistence type="predicted"/>
<dbReference type="RefSeq" id="WP_201367406.1">
    <property type="nucleotide sequence ID" value="NZ_BNJJ01000047.1"/>
</dbReference>
<organism evidence="3 4">
    <name type="scientific">Dictyobacter formicarum</name>
    <dbReference type="NCBI Taxonomy" id="2778368"/>
    <lineage>
        <taxon>Bacteria</taxon>
        <taxon>Bacillati</taxon>
        <taxon>Chloroflexota</taxon>
        <taxon>Ktedonobacteria</taxon>
        <taxon>Ktedonobacterales</taxon>
        <taxon>Dictyobacteraceae</taxon>
        <taxon>Dictyobacter</taxon>
    </lineage>
</organism>
<protein>
    <recommendedName>
        <fullName evidence="5">Mannose-6-phosphate isomerase</fullName>
    </recommendedName>
</protein>
<keyword evidence="2" id="KW-0862">Zinc</keyword>
<keyword evidence="1" id="KW-0479">Metal-binding</keyword>
<gene>
    <name evidence="3" type="ORF">KSZ_78580</name>
</gene>
<evidence type="ECO:0000313" key="4">
    <source>
        <dbReference type="Proteomes" id="UP000635565"/>
    </source>
</evidence>
<reference evidence="3 4" key="1">
    <citation type="journal article" date="2021" name="Int. J. Syst. Evol. Microbiol.">
        <title>Reticulibacter mediterranei gen. nov., sp. nov., within the new family Reticulibacteraceae fam. nov., and Ktedonospora formicarum gen. nov., sp. nov., Ktedonobacter robiniae sp. nov., Dictyobacter formicarum sp. nov. and Dictyobacter arantiisoli sp. nov., belonging to the class Ktedonobacteria.</title>
        <authorList>
            <person name="Yabe S."/>
            <person name="Zheng Y."/>
            <person name="Wang C.M."/>
            <person name="Sakai Y."/>
            <person name="Abe K."/>
            <person name="Yokota A."/>
            <person name="Donadio S."/>
            <person name="Cavaletti L."/>
            <person name="Monciardini P."/>
        </authorList>
    </citation>
    <scope>NUCLEOTIDE SEQUENCE [LARGE SCALE GENOMIC DNA]</scope>
    <source>
        <strain evidence="3 4">SOSP1-9</strain>
    </source>
</reference>
<sequence length="251" mass="28248">MYFVAHLSYPPPFITARNHWGGRRLEHDHWKTLPVDDSLIGESWETEVSNLIQNGPYEGQRLGTVVAELGTRSVREQATAIFGQRFPSWLNLLMPMPSYLYRSIPDYRYASEFEGGKLGKTEFWYILSAEPGATIIHGFKAATDPTAVRKAIEEVQLEELMQAEPVEAGDVVFVPAGTVHAIGSGILLYELQEYSDVTYRMYDYGRLTAAGTPRELHIDRSLDVSRYEASQQIKMRPVSIAATQSTKSAAW</sequence>
<dbReference type="Gene3D" id="2.60.120.10">
    <property type="entry name" value="Jelly Rolls"/>
    <property type="match status" value="1"/>
</dbReference>
<accession>A0ABQ3VU98</accession>
<evidence type="ECO:0000256" key="1">
    <source>
        <dbReference type="ARBA" id="ARBA00022723"/>
    </source>
</evidence>
<dbReference type="EMBL" id="BNJJ01000047">
    <property type="protein sequence ID" value="GHO89852.1"/>
    <property type="molecule type" value="Genomic_DNA"/>
</dbReference>
<keyword evidence="4" id="KW-1185">Reference proteome</keyword>
<dbReference type="InterPro" id="IPR051804">
    <property type="entry name" value="Carb_Metab_Reg_Kinase/Isom"/>
</dbReference>
<dbReference type="InterPro" id="IPR011051">
    <property type="entry name" value="RmlC_Cupin_sf"/>
</dbReference>
<comment type="caution">
    <text evidence="3">The sequence shown here is derived from an EMBL/GenBank/DDBJ whole genome shotgun (WGS) entry which is preliminary data.</text>
</comment>
<evidence type="ECO:0008006" key="5">
    <source>
        <dbReference type="Google" id="ProtNLM"/>
    </source>
</evidence>